<evidence type="ECO:0000313" key="1">
    <source>
        <dbReference type="EMBL" id="GAA6500631.1"/>
    </source>
</evidence>
<dbReference type="EMBL" id="BAABZQ010000001">
    <property type="protein sequence ID" value="GAA6500631.1"/>
    <property type="molecule type" value="Genomic_DNA"/>
</dbReference>
<sequence>MAKFKHTERTAKIYNSIIKEYREINSDSDLEAIGIDYDDYRSSELGLLLDSLRFDGEGMTSSKKVAEWMKRHSCNVYLIGDCWKVQL</sequence>
<accession>A0ABQ0BVS3</accession>
<evidence type="ECO:0000313" key="2">
    <source>
        <dbReference type="Proteomes" id="UP001600941"/>
    </source>
</evidence>
<dbReference type="RefSeq" id="WP_390424499.1">
    <property type="nucleotide sequence ID" value="NZ_BAABZQ010000001.1"/>
</dbReference>
<proteinExistence type="predicted"/>
<organism evidence="1 2">
    <name type="scientific">Blautia parvula</name>
    <dbReference type="NCBI Taxonomy" id="2877527"/>
    <lineage>
        <taxon>Bacteria</taxon>
        <taxon>Bacillati</taxon>
        <taxon>Bacillota</taxon>
        <taxon>Clostridia</taxon>
        <taxon>Lachnospirales</taxon>
        <taxon>Lachnospiraceae</taxon>
        <taxon>Blautia</taxon>
    </lineage>
</organism>
<protein>
    <submittedName>
        <fullName evidence="1">Uncharacterized protein</fullName>
    </submittedName>
</protein>
<reference evidence="1 2" key="1">
    <citation type="submission" date="2024-04" db="EMBL/GenBank/DDBJ databases">
        <title>Defined microbial consortia suppress multidrug-resistant proinflammatory Enterobacteriaceae via ecological control.</title>
        <authorList>
            <person name="Furuichi M."/>
            <person name="Kawaguchi T."/>
            <person name="Pust M."/>
            <person name="Yasuma K."/>
            <person name="Plichta D."/>
            <person name="Hasegawa N."/>
            <person name="Ohya T."/>
            <person name="Bhattarai S."/>
            <person name="Sasajima S."/>
            <person name="Aoto Y."/>
            <person name="Tuganbaev T."/>
            <person name="Yaginuma M."/>
            <person name="Ueda M."/>
            <person name="Okahashi N."/>
            <person name="Amafuji K."/>
            <person name="Kiridooshi Y."/>
            <person name="Sugita K."/>
            <person name="Strazar M."/>
            <person name="Skelly A."/>
            <person name="Suda W."/>
            <person name="Hattori M."/>
            <person name="Nakamoto N."/>
            <person name="Caballero S."/>
            <person name="Norman J."/>
            <person name="Olle B."/>
            <person name="Tanoue T."/>
            <person name="Arita M."/>
            <person name="Bucci V."/>
            <person name="Atarashi K."/>
            <person name="Xavier R."/>
            <person name="Honda K."/>
        </authorList>
    </citation>
    <scope>NUCLEOTIDE SEQUENCE [LARGE SCALE GENOMIC DNA]</scope>
    <source>
        <strain evidence="2">k34-0107-D12</strain>
    </source>
</reference>
<dbReference type="Proteomes" id="UP001600941">
    <property type="component" value="Unassembled WGS sequence"/>
</dbReference>
<gene>
    <name evidence="1" type="ORF">K340107D12_34470</name>
</gene>
<keyword evidence="2" id="KW-1185">Reference proteome</keyword>
<name>A0ABQ0BVS3_9FIRM</name>
<comment type="caution">
    <text evidence="1">The sequence shown here is derived from an EMBL/GenBank/DDBJ whole genome shotgun (WGS) entry which is preliminary data.</text>
</comment>